<evidence type="ECO:0000313" key="4">
    <source>
        <dbReference type="Proteomes" id="UP001597051"/>
    </source>
</evidence>
<evidence type="ECO:0000313" key="3">
    <source>
        <dbReference type="EMBL" id="MFD0983948.1"/>
    </source>
</evidence>
<protein>
    <submittedName>
        <fullName evidence="3">Rhodanese-like domain-containing protein</fullName>
    </submittedName>
</protein>
<dbReference type="InterPro" id="IPR001763">
    <property type="entry name" value="Rhodanese-like_dom"/>
</dbReference>
<dbReference type="EMBL" id="JBHTIZ010000013">
    <property type="protein sequence ID" value="MFD0983948.1"/>
    <property type="molecule type" value="Genomic_DNA"/>
</dbReference>
<sequence length="468" mass="51661">MKVQQIYTGCLAQGAYYIESKGEVAIIDPLREVQPYIDIANRNNSKIKYIFETHFHADFVSGHVTLAEKTGAPIVFGPNANPSFKAHIAKEGEVFQLGEITITVLHTPGHTMESACYLLKDKGGVAHALFSGDTLFLGDVGRPDLAQKAAHMTQEQLAGILFESLRTKVMTLPDNVIVYPAHGAGSACGKNLSKETVGTIGEQKKINYALREDMTREEFIKEVTDGLLPPPAYFPMNVRLNKEGYENVDDIIKEAIAYEPKTFELVANETDALILDVRHQDDFAKGHIPKSIFIGIDGNFAPWVGSLIIDSKHPILLVTPLGKEEETIMRLARVGYDNTLGFLKGGFESWKKEGLEYDTVTSVSAGELEEMILHKAPVFDVRKPGEYAAEHIIEVVSTPLDFLNEHLAEFPKEDNFYLHCAGGYRSMIATSILKARGYHNAINVLGGFDAIKKTGIKTTNYVCPSTLK</sequence>
<keyword evidence="1" id="KW-0479">Metal-binding</keyword>
<dbReference type="SUPFAM" id="SSF52821">
    <property type="entry name" value="Rhodanese/Cell cycle control phosphatase"/>
    <property type="match status" value="2"/>
</dbReference>
<dbReference type="SMART" id="SM00450">
    <property type="entry name" value="RHOD"/>
    <property type="match status" value="2"/>
</dbReference>
<dbReference type="InterPro" id="IPR036873">
    <property type="entry name" value="Rhodanese-like_dom_sf"/>
</dbReference>
<dbReference type="InterPro" id="IPR051682">
    <property type="entry name" value="Mito_Persulfide_Diox"/>
</dbReference>
<dbReference type="PANTHER" id="PTHR43084:SF1">
    <property type="entry name" value="PERSULFIDE DIOXYGENASE ETHE1, MITOCHONDRIAL"/>
    <property type="match status" value="1"/>
</dbReference>
<dbReference type="Pfam" id="PF00581">
    <property type="entry name" value="Rhodanese"/>
    <property type="match status" value="2"/>
</dbReference>
<dbReference type="CDD" id="cd07724">
    <property type="entry name" value="POD-like_MBL-fold"/>
    <property type="match status" value="1"/>
</dbReference>
<dbReference type="PROSITE" id="PS50206">
    <property type="entry name" value="RHODANESE_3"/>
    <property type="match status" value="2"/>
</dbReference>
<gene>
    <name evidence="3" type="ORF">ACFQ0S_05595</name>
</gene>
<dbReference type="Pfam" id="PF00753">
    <property type="entry name" value="Lactamase_B"/>
    <property type="match status" value="1"/>
</dbReference>
<dbReference type="Proteomes" id="UP001597051">
    <property type="component" value="Unassembled WGS sequence"/>
</dbReference>
<feature type="domain" description="Rhodanese" evidence="2">
    <location>
        <begin position="372"/>
        <end position="460"/>
    </location>
</feature>
<evidence type="ECO:0000256" key="1">
    <source>
        <dbReference type="ARBA" id="ARBA00022723"/>
    </source>
</evidence>
<dbReference type="SMART" id="SM00849">
    <property type="entry name" value="Lactamase_B"/>
    <property type="match status" value="1"/>
</dbReference>
<organism evidence="3 4">
    <name type="scientific">Flavobacterium myungsuense</name>
    <dbReference type="NCBI Taxonomy" id="651823"/>
    <lineage>
        <taxon>Bacteria</taxon>
        <taxon>Pseudomonadati</taxon>
        <taxon>Bacteroidota</taxon>
        <taxon>Flavobacteriia</taxon>
        <taxon>Flavobacteriales</taxon>
        <taxon>Flavobacteriaceae</taxon>
        <taxon>Flavobacterium</taxon>
    </lineage>
</organism>
<dbReference type="InterPro" id="IPR001279">
    <property type="entry name" value="Metallo-B-lactamas"/>
</dbReference>
<dbReference type="RefSeq" id="WP_379756624.1">
    <property type="nucleotide sequence ID" value="NZ_JBHSYB010000025.1"/>
</dbReference>
<accession>A0ABW3J0J4</accession>
<proteinExistence type="predicted"/>
<dbReference type="PANTHER" id="PTHR43084">
    <property type="entry name" value="PERSULFIDE DIOXYGENASE ETHE1"/>
    <property type="match status" value="1"/>
</dbReference>
<dbReference type="Gene3D" id="3.60.15.10">
    <property type="entry name" value="Ribonuclease Z/Hydroxyacylglutathione hydrolase-like"/>
    <property type="match status" value="1"/>
</dbReference>
<dbReference type="InterPro" id="IPR036866">
    <property type="entry name" value="RibonucZ/Hydroxyglut_hydro"/>
</dbReference>
<comment type="caution">
    <text evidence="3">The sequence shown here is derived from an EMBL/GenBank/DDBJ whole genome shotgun (WGS) entry which is preliminary data.</text>
</comment>
<feature type="domain" description="Rhodanese" evidence="2">
    <location>
        <begin position="268"/>
        <end position="359"/>
    </location>
</feature>
<dbReference type="Gene3D" id="3.40.250.10">
    <property type="entry name" value="Rhodanese-like domain"/>
    <property type="match status" value="2"/>
</dbReference>
<dbReference type="InterPro" id="IPR044528">
    <property type="entry name" value="POD-like_MBL-fold"/>
</dbReference>
<reference evidence="4" key="1">
    <citation type="journal article" date="2019" name="Int. J. Syst. Evol. Microbiol.">
        <title>The Global Catalogue of Microorganisms (GCM) 10K type strain sequencing project: providing services to taxonomists for standard genome sequencing and annotation.</title>
        <authorList>
            <consortium name="The Broad Institute Genomics Platform"/>
            <consortium name="The Broad Institute Genome Sequencing Center for Infectious Disease"/>
            <person name="Wu L."/>
            <person name="Ma J."/>
        </authorList>
    </citation>
    <scope>NUCLEOTIDE SEQUENCE [LARGE SCALE GENOMIC DNA]</scope>
    <source>
        <strain evidence="4">CECT 7649</strain>
    </source>
</reference>
<dbReference type="CDD" id="cd00158">
    <property type="entry name" value="RHOD"/>
    <property type="match status" value="2"/>
</dbReference>
<dbReference type="SUPFAM" id="SSF56281">
    <property type="entry name" value="Metallo-hydrolase/oxidoreductase"/>
    <property type="match status" value="1"/>
</dbReference>
<keyword evidence="4" id="KW-1185">Reference proteome</keyword>
<name>A0ABW3J0J4_9FLAO</name>
<evidence type="ECO:0000259" key="2">
    <source>
        <dbReference type="PROSITE" id="PS50206"/>
    </source>
</evidence>